<dbReference type="CDD" id="cd03801">
    <property type="entry name" value="GT4_PimA-like"/>
    <property type="match status" value="1"/>
</dbReference>
<dbReference type="Proteomes" id="UP000647133">
    <property type="component" value="Unassembled WGS sequence"/>
</dbReference>
<dbReference type="PANTHER" id="PTHR12526:SF630">
    <property type="entry name" value="GLYCOSYLTRANSFERASE"/>
    <property type="match status" value="1"/>
</dbReference>
<keyword evidence="4" id="KW-1185">Reference proteome</keyword>
<dbReference type="SUPFAM" id="SSF53756">
    <property type="entry name" value="UDP-Glycosyltransferase/glycogen phosphorylase"/>
    <property type="match status" value="1"/>
</dbReference>
<gene>
    <name evidence="3" type="ORF">IFO69_16965</name>
</gene>
<organism evidence="3 4">
    <name type="scientific">Echinicola arenosa</name>
    <dbReference type="NCBI Taxonomy" id="2774144"/>
    <lineage>
        <taxon>Bacteria</taxon>
        <taxon>Pseudomonadati</taxon>
        <taxon>Bacteroidota</taxon>
        <taxon>Cytophagia</taxon>
        <taxon>Cytophagales</taxon>
        <taxon>Cyclobacteriaceae</taxon>
        <taxon>Echinicola</taxon>
    </lineage>
</organism>
<dbReference type="RefSeq" id="WP_192011326.1">
    <property type="nucleotide sequence ID" value="NZ_JACYTQ010000007.1"/>
</dbReference>
<dbReference type="EMBL" id="JACYTQ010000007">
    <property type="protein sequence ID" value="MBD8490445.1"/>
    <property type="molecule type" value="Genomic_DNA"/>
</dbReference>
<accession>A0ABR9AR77</accession>
<dbReference type="Pfam" id="PF13439">
    <property type="entry name" value="Glyco_transf_4"/>
    <property type="match status" value="1"/>
</dbReference>
<sequence>MKVLYLIDTLQTGGAEKSLLSITRGFKEVTPVFWVIFKGNHRLLNEFLEAGIIVKTWGFSTSSSCRMIAEKLNEQIAELKPDIVHASLFRSEMISRKLQGEFLLVNSLVNNSYHWRRYRKLSVKSFLSLLLVHFRDYFTSRRVDYWFSNSGYLGEVHQKTLGIPNDKITTIPRGRSSEEFILRKQKHQDSAIFITVGRLIPRKGHSELLRAFRSISTKYPTSQLWIVGEGPDLNKLTALAKKLQISDSVTFWGNSNQVSKLLSEANFFVFPSHYEGFPGALIEAMFSKIPIIASAIPENKSCVPSDLGLWFEVFNWKDMAYKMEEAIESDRWESMTNEAHRHALELLDVRAISTQYEKAYQLLLEKRALKK</sequence>
<evidence type="ECO:0000259" key="2">
    <source>
        <dbReference type="Pfam" id="PF13439"/>
    </source>
</evidence>
<feature type="domain" description="Glycosyltransferase subfamily 4-like N-terminal" evidence="2">
    <location>
        <begin position="13"/>
        <end position="174"/>
    </location>
</feature>
<protein>
    <submittedName>
        <fullName evidence="3">Glycosyltransferase family 4 protein</fullName>
    </submittedName>
</protein>
<dbReference type="PANTHER" id="PTHR12526">
    <property type="entry name" value="GLYCOSYLTRANSFERASE"/>
    <property type="match status" value="1"/>
</dbReference>
<name>A0ABR9AR77_9BACT</name>
<evidence type="ECO:0000259" key="1">
    <source>
        <dbReference type="Pfam" id="PF00534"/>
    </source>
</evidence>
<evidence type="ECO:0000313" key="3">
    <source>
        <dbReference type="EMBL" id="MBD8490445.1"/>
    </source>
</evidence>
<dbReference type="InterPro" id="IPR028098">
    <property type="entry name" value="Glyco_trans_4-like_N"/>
</dbReference>
<evidence type="ECO:0000313" key="4">
    <source>
        <dbReference type="Proteomes" id="UP000647133"/>
    </source>
</evidence>
<dbReference type="Gene3D" id="3.40.50.2000">
    <property type="entry name" value="Glycogen Phosphorylase B"/>
    <property type="match status" value="2"/>
</dbReference>
<dbReference type="InterPro" id="IPR001296">
    <property type="entry name" value="Glyco_trans_1"/>
</dbReference>
<comment type="caution">
    <text evidence="3">The sequence shown here is derived from an EMBL/GenBank/DDBJ whole genome shotgun (WGS) entry which is preliminary data.</text>
</comment>
<reference evidence="3 4" key="1">
    <citation type="submission" date="2020-09" db="EMBL/GenBank/DDBJ databases">
        <title>Echinicola sp. CAU 1574 isolated from sand of Sido Beach.</title>
        <authorList>
            <person name="Kim W."/>
        </authorList>
    </citation>
    <scope>NUCLEOTIDE SEQUENCE [LARGE SCALE GENOMIC DNA]</scope>
    <source>
        <strain evidence="3 4">CAU 1574</strain>
    </source>
</reference>
<dbReference type="Pfam" id="PF00534">
    <property type="entry name" value="Glycos_transf_1"/>
    <property type="match status" value="1"/>
</dbReference>
<feature type="domain" description="Glycosyl transferase family 1" evidence="1">
    <location>
        <begin position="183"/>
        <end position="331"/>
    </location>
</feature>
<proteinExistence type="predicted"/>